<dbReference type="STRING" id="3635.A0A1U8KIZ3"/>
<dbReference type="Pfam" id="PF04059">
    <property type="entry name" value="RRM_2"/>
    <property type="match status" value="1"/>
</dbReference>
<evidence type="ECO:0000256" key="1">
    <source>
        <dbReference type="SAM" id="MobiDB-lite"/>
    </source>
</evidence>
<feature type="domain" description="Mei2-like C-terminal RNA recognition motif" evidence="2">
    <location>
        <begin position="134"/>
        <end position="244"/>
    </location>
</feature>
<dbReference type="GO" id="GO:1990904">
    <property type="term" value="C:ribonucleoprotein complex"/>
    <property type="evidence" value="ECO:0000318"/>
    <property type="project" value="GO_Central"/>
</dbReference>
<dbReference type="InterPro" id="IPR035979">
    <property type="entry name" value="RBD_domain_sf"/>
</dbReference>
<evidence type="ECO:0000259" key="2">
    <source>
        <dbReference type="Pfam" id="PF04059"/>
    </source>
</evidence>
<dbReference type="AlphaFoldDB" id="A0A1U8KIZ3"/>
<dbReference type="InterPro" id="IPR012677">
    <property type="entry name" value="Nucleotide-bd_a/b_plait_sf"/>
</dbReference>
<organism evidence="3 4">
    <name type="scientific">Gossypium hirsutum</name>
    <name type="common">Upland cotton</name>
    <name type="synonym">Gossypium mexicanum</name>
    <dbReference type="NCBI Taxonomy" id="3635"/>
    <lineage>
        <taxon>Eukaryota</taxon>
        <taxon>Viridiplantae</taxon>
        <taxon>Streptophyta</taxon>
        <taxon>Embryophyta</taxon>
        <taxon>Tracheophyta</taxon>
        <taxon>Spermatophyta</taxon>
        <taxon>Magnoliopsida</taxon>
        <taxon>eudicotyledons</taxon>
        <taxon>Gunneridae</taxon>
        <taxon>Pentapetalae</taxon>
        <taxon>rosids</taxon>
        <taxon>malvids</taxon>
        <taxon>Malvales</taxon>
        <taxon>Malvaceae</taxon>
        <taxon>Malvoideae</taxon>
        <taxon>Gossypium</taxon>
    </lineage>
</organism>
<dbReference type="InterPro" id="IPR007201">
    <property type="entry name" value="Mei2-like_Rrm_C"/>
</dbReference>
<dbReference type="Proteomes" id="UP000818029">
    <property type="component" value="Chromosome D06"/>
</dbReference>
<evidence type="ECO:0000313" key="4">
    <source>
        <dbReference type="RefSeq" id="XP_016702425.1"/>
    </source>
</evidence>
<dbReference type="OrthoDB" id="417481at2759"/>
<protein>
    <submittedName>
        <fullName evidence="4">Protein terminal ear1 homolog</fullName>
    </submittedName>
</protein>
<dbReference type="KEGG" id="ghi:107917621"/>
<feature type="compositionally biased region" description="Polar residues" evidence="1">
    <location>
        <begin position="1"/>
        <end position="11"/>
    </location>
</feature>
<proteinExistence type="predicted"/>
<dbReference type="Gene3D" id="3.30.70.330">
    <property type="match status" value="1"/>
</dbReference>
<name>A0A1U8KIZ3_GOSHI</name>
<dbReference type="PaxDb" id="3635-A0A1U8KIZ3"/>
<dbReference type="GeneID" id="107917621"/>
<sequence length="303" mass="35307">MSDASSSMGKTSNHKPLDPFAKSYQPQGPQPLNIYFPPESPYYFHCHPPPSFHYLNIYNSGKQPLPWIEVFNAPKHINYGSERIVGNRNKSKWRLLPPRLKSAKEFPMRRQEVWVKKVKAGSNHAEEQAKFDGKTSLMIKNVPNHFQRIDLQRLLDDHCETENRKAQPGSYFCKSEYDFLYLPMDFGFHLNLGFAFVNFTSPVAALRFYKDFNNREWSSRLGRKKICEISVAKFQGRDALKENFEHSYFACHTNKYLPVVYTPPRDGFNRSNPTVVGRRIHVTAIPKDQKVMIMTQRKNKKEA</sequence>
<feature type="region of interest" description="Disordered" evidence="1">
    <location>
        <begin position="1"/>
        <end position="23"/>
    </location>
</feature>
<dbReference type="RefSeq" id="XP_016702425.1">
    <property type="nucleotide sequence ID" value="XM_016846936.2"/>
</dbReference>
<reference evidence="4" key="2">
    <citation type="submission" date="2025-08" db="UniProtKB">
        <authorList>
            <consortium name="RefSeq"/>
        </authorList>
    </citation>
    <scope>IDENTIFICATION</scope>
</reference>
<gene>
    <name evidence="4" type="primary">LOC107917621</name>
</gene>
<dbReference type="GO" id="GO:0003723">
    <property type="term" value="F:RNA binding"/>
    <property type="evidence" value="ECO:0000318"/>
    <property type="project" value="GO_Central"/>
</dbReference>
<dbReference type="SUPFAM" id="SSF54928">
    <property type="entry name" value="RNA-binding domain, RBD"/>
    <property type="match status" value="1"/>
</dbReference>
<reference evidence="3" key="1">
    <citation type="journal article" date="2020" name="Nat. Genet.">
        <title>Genomic diversifications of five Gossypium allopolyploid species and their impact on cotton improvement.</title>
        <authorList>
            <person name="Chen Z.J."/>
            <person name="Sreedasyam A."/>
            <person name="Ando A."/>
            <person name="Song Q."/>
            <person name="De Santiago L.M."/>
            <person name="Hulse-Kemp A.M."/>
            <person name="Ding M."/>
            <person name="Ye W."/>
            <person name="Kirkbride R.C."/>
            <person name="Jenkins J."/>
            <person name="Plott C."/>
            <person name="Lovell J."/>
            <person name="Lin Y.M."/>
            <person name="Vaughn R."/>
            <person name="Liu B."/>
            <person name="Simpson S."/>
            <person name="Scheffler B.E."/>
            <person name="Wen L."/>
            <person name="Saski C.A."/>
            <person name="Grover C.E."/>
            <person name="Hu G."/>
            <person name="Conover J.L."/>
            <person name="Carlson J.W."/>
            <person name="Shu S."/>
            <person name="Boston L.B."/>
            <person name="Williams M."/>
            <person name="Peterson D.G."/>
            <person name="McGee K."/>
            <person name="Jones D.C."/>
            <person name="Wendel J.F."/>
            <person name="Stelly D.M."/>
            <person name="Grimwood J."/>
            <person name="Schmutz J."/>
        </authorList>
    </citation>
    <scope>NUCLEOTIDE SEQUENCE [LARGE SCALE GENOMIC DNA]</scope>
    <source>
        <strain evidence="3">cv. TM-1</strain>
    </source>
</reference>
<evidence type="ECO:0000313" key="3">
    <source>
        <dbReference type="Proteomes" id="UP000818029"/>
    </source>
</evidence>
<keyword evidence="3" id="KW-1185">Reference proteome</keyword>
<accession>A0A1U8KIZ3</accession>